<protein>
    <submittedName>
        <fullName evidence="1">Uncharacterized protein</fullName>
    </submittedName>
</protein>
<reference evidence="1 2" key="1">
    <citation type="journal article" date="2023" name="Commun. Biol.">
        <title>Genome analysis of Parmales, the sister group of diatoms, reveals the evolutionary specialization of diatoms from phago-mixotrophs to photoautotrophs.</title>
        <authorList>
            <person name="Ban H."/>
            <person name="Sato S."/>
            <person name="Yoshikawa S."/>
            <person name="Yamada K."/>
            <person name="Nakamura Y."/>
            <person name="Ichinomiya M."/>
            <person name="Sato N."/>
            <person name="Blanc-Mathieu R."/>
            <person name="Endo H."/>
            <person name="Kuwata A."/>
            <person name="Ogata H."/>
        </authorList>
    </citation>
    <scope>NUCLEOTIDE SEQUENCE [LARGE SCALE GENOMIC DNA]</scope>
</reference>
<dbReference type="Proteomes" id="UP001165060">
    <property type="component" value="Unassembled WGS sequence"/>
</dbReference>
<keyword evidence="2" id="KW-1185">Reference proteome</keyword>
<gene>
    <name evidence="1" type="ORF">TeGR_g5535</name>
</gene>
<dbReference type="EMBL" id="BRYB01000556">
    <property type="protein sequence ID" value="GMI32732.1"/>
    <property type="molecule type" value="Genomic_DNA"/>
</dbReference>
<proteinExistence type="predicted"/>
<organism evidence="1 2">
    <name type="scientific">Tetraparma gracilis</name>
    <dbReference type="NCBI Taxonomy" id="2962635"/>
    <lineage>
        <taxon>Eukaryota</taxon>
        <taxon>Sar</taxon>
        <taxon>Stramenopiles</taxon>
        <taxon>Ochrophyta</taxon>
        <taxon>Bolidophyceae</taxon>
        <taxon>Parmales</taxon>
        <taxon>Triparmaceae</taxon>
        <taxon>Tetraparma</taxon>
    </lineage>
</organism>
<name>A0ABQ6MUE0_9STRA</name>
<accession>A0ABQ6MUE0</accession>
<evidence type="ECO:0000313" key="2">
    <source>
        <dbReference type="Proteomes" id="UP001165060"/>
    </source>
</evidence>
<sequence>MEDFIEATTTSMRFGKDLDAVKAAYRRAQKTQQVPMIGMSKFYMALSIYAYEERERRGAASKKSGVKISPVGEAGGRVSEGRASPPMAVEWNGSGMSTSATLKQRNGGAVEGGEVPHDFEVKLEGEALRIMRGAMKIFAKIGFGLYSGLRSKDVAIDHGVVVRVTWTAGEE</sequence>
<comment type="caution">
    <text evidence="1">The sequence shown here is derived from an EMBL/GenBank/DDBJ whole genome shotgun (WGS) entry which is preliminary data.</text>
</comment>
<evidence type="ECO:0000313" key="1">
    <source>
        <dbReference type="EMBL" id="GMI32732.1"/>
    </source>
</evidence>